<dbReference type="GeneID" id="95980878"/>
<evidence type="ECO:0000313" key="2">
    <source>
        <dbReference type="EMBL" id="KAL1305573.1"/>
    </source>
</evidence>
<dbReference type="Pfam" id="PF04090">
    <property type="entry name" value="Rrn11"/>
    <property type="match status" value="1"/>
</dbReference>
<evidence type="ECO:0000313" key="3">
    <source>
        <dbReference type="Proteomes" id="UP001562354"/>
    </source>
</evidence>
<dbReference type="PANTHER" id="PTHR28244">
    <property type="entry name" value="RNA POLYMERASE I-SPECIFIC TRANSCRIPTION INITIATION FACTOR RRN11"/>
    <property type="match status" value="1"/>
</dbReference>
<gene>
    <name evidence="2" type="ORF">AAFC00_007179</name>
</gene>
<evidence type="ECO:0000256" key="1">
    <source>
        <dbReference type="SAM" id="MobiDB-lite"/>
    </source>
</evidence>
<sequence>MPRTGHQFIPVWQPLDAEKTYRTKVYGPSRKRKRVSAQHDSDDDDEEEEEEDVYPQVSSSPATSAWDQRHLTDIDIEAYNIAGHSKSLPLPAHPFPHAAISVPRRHVSAETIQKSLAALKPPLYVPAPPEDEDAKTSLRRHHLGVMTTIMHTTLLRGDYVRAGRAWGMILRTEVFGRAVDVRTYERWGIGAEILLRKHTKNVVTSLLSENSYDDDASSSDEVVVGEEGFQLAKDYFERLILQYPYQKTHPNAISSLTFQPAMYGLCIYEIQQQHKQALKKAEQASRSPSPSFERDPSDDEHNKDSIPSLESRQAAVVKGTLAKAITLADRMAELMLSPPNDTYLPLLRLRAMLALWIADMVQIVVDNDEKVDPMYSYRLDKEKAIARKFVLEMDKKGEELPAFFTLND</sequence>
<protein>
    <submittedName>
        <fullName evidence="2">Uncharacterized protein</fullName>
    </submittedName>
</protein>
<dbReference type="RefSeq" id="XP_069201846.1">
    <property type="nucleotide sequence ID" value="XM_069347243.1"/>
</dbReference>
<dbReference type="PANTHER" id="PTHR28244:SF1">
    <property type="entry name" value="RNA POLYMERASE I-SPECIFIC TRANSCRIPTION INITIATION FACTOR RRN11"/>
    <property type="match status" value="1"/>
</dbReference>
<comment type="caution">
    <text evidence="2">The sequence shown here is derived from an EMBL/GenBank/DDBJ whole genome shotgun (WGS) entry which is preliminary data.</text>
</comment>
<dbReference type="Proteomes" id="UP001562354">
    <property type="component" value="Unassembled WGS sequence"/>
</dbReference>
<feature type="compositionally biased region" description="Basic and acidic residues" evidence="1">
    <location>
        <begin position="292"/>
        <end position="304"/>
    </location>
</feature>
<dbReference type="InterPro" id="IPR007224">
    <property type="entry name" value="TIF_Rrn11"/>
</dbReference>
<dbReference type="InterPro" id="IPR053029">
    <property type="entry name" value="RNA_pol_I-specific_init_factor"/>
</dbReference>
<feature type="compositionally biased region" description="Polar residues" evidence="1">
    <location>
        <begin position="56"/>
        <end position="66"/>
    </location>
</feature>
<reference evidence="2 3" key="1">
    <citation type="submission" date="2024-07" db="EMBL/GenBank/DDBJ databases">
        <title>Draft sequence of the Neodothiora populina.</title>
        <authorList>
            <person name="Drown D.D."/>
            <person name="Schuette U.S."/>
            <person name="Buechlein A.B."/>
            <person name="Rusch D.R."/>
            <person name="Winton L.W."/>
            <person name="Adams G.A."/>
        </authorList>
    </citation>
    <scope>NUCLEOTIDE SEQUENCE [LARGE SCALE GENOMIC DNA]</scope>
    <source>
        <strain evidence="2 3">CPC 39397</strain>
    </source>
</reference>
<feature type="region of interest" description="Disordered" evidence="1">
    <location>
        <begin position="20"/>
        <end position="66"/>
    </location>
</feature>
<name>A0ABR3PHT0_9PEZI</name>
<feature type="region of interest" description="Disordered" evidence="1">
    <location>
        <begin position="278"/>
        <end position="309"/>
    </location>
</feature>
<organism evidence="2 3">
    <name type="scientific">Neodothiora populina</name>
    <dbReference type="NCBI Taxonomy" id="2781224"/>
    <lineage>
        <taxon>Eukaryota</taxon>
        <taxon>Fungi</taxon>
        <taxon>Dikarya</taxon>
        <taxon>Ascomycota</taxon>
        <taxon>Pezizomycotina</taxon>
        <taxon>Dothideomycetes</taxon>
        <taxon>Dothideomycetidae</taxon>
        <taxon>Dothideales</taxon>
        <taxon>Dothioraceae</taxon>
        <taxon>Neodothiora</taxon>
    </lineage>
</organism>
<proteinExistence type="predicted"/>
<dbReference type="EMBL" id="JBFMKM010000006">
    <property type="protein sequence ID" value="KAL1305573.1"/>
    <property type="molecule type" value="Genomic_DNA"/>
</dbReference>
<feature type="compositionally biased region" description="Acidic residues" evidence="1">
    <location>
        <begin position="41"/>
        <end position="53"/>
    </location>
</feature>
<keyword evidence="3" id="KW-1185">Reference proteome</keyword>
<accession>A0ABR3PHT0</accession>